<dbReference type="PANTHER" id="PTHR23417:SF16">
    <property type="entry name" value="TRNA (GUANINE-N(7)-)-METHYLTRANSFERASE"/>
    <property type="match status" value="1"/>
</dbReference>
<dbReference type="InterPro" id="IPR003358">
    <property type="entry name" value="tRNA_(Gua-N-7)_MeTrfase_Trmb"/>
</dbReference>
<keyword evidence="3" id="KW-0489">Methyltransferase</keyword>
<dbReference type="GO" id="GO:0106143">
    <property type="term" value="C:tRNA (m7G46) methyltransferase complex"/>
    <property type="evidence" value="ECO:0007669"/>
    <property type="project" value="EnsemblFungi"/>
</dbReference>
<proteinExistence type="predicted"/>
<dbReference type="SUPFAM" id="SSF53335">
    <property type="entry name" value="S-adenosyl-L-methionine-dependent methyltransferases"/>
    <property type="match status" value="1"/>
</dbReference>
<reference evidence="8" key="1">
    <citation type="submission" date="2016-02" db="EMBL/GenBank/DDBJ databases">
        <title>Comparative genomics of biotechnologically important yeasts.</title>
        <authorList>
            <consortium name="DOE Joint Genome Institute"/>
            <person name="Riley R."/>
            <person name="Haridas S."/>
            <person name="Wolfe K.H."/>
            <person name="Lopes M.R."/>
            <person name="Hittinger C.T."/>
            <person name="Goker M."/>
            <person name="Salamov A."/>
            <person name="Wisecaver J."/>
            <person name="Long T.M."/>
            <person name="Aerts A.L."/>
            <person name="Barry K."/>
            <person name="Choi C."/>
            <person name="Clum A."/>
            <person name="Coughlan A.Y."/>
            <person name="Deshpande S."/>
            <person name="Douglass A.P."/>
            <person name="Hanson S.J."/>
            <person name="Klenk H.-P."/>
            <person name="Labutti K."/>
            <person name="Lapidus A."/>
            <person name="Lindquist E."/>
            <person name="Lipzen A."/>
            <person name="Meier-Kolthoff J.P."/>
            <person name="Ohm R.A."/>
            <person name="Otillar R.P."/>
            <person name="Pangilinan J."/>
            <person name="Peng Y."/>
            <person name="Rokas A."/>
            <person name="Rosa C.A."/>
            <person name="Scheuner C."/>
            <person name="Sibirny A.A."/>
            <person name="Slot J.C."/>
            <person name="Stielow J.B."/>
            <person name="Sun H."/>
            <person name="Kurtzman C.P."/>
            <person name="Blackwell M."/>
            <person name="Jeffries T.W."/>
            <person name="Grigoriev I.V."/>
        </authorList>
    </citation>
    <scope>NUCLEOTIDE SEQUENCE [LARGE SCALE GENOMIC DNA]</scope>
    <source>
        <strain evidence="8">NRRL Y-17796</strain>
    </source>
</reference>
<dbReference type="PROSITE" id="PS51625">
    <property type="entry name" value="SAM_MT_TRMB"/>
    <property type="match status" value="1"/>
</dbReference>
<dbReference type="OrthoDB" id="47276at2759"/>
<protein>
    <recommendedName>
        <fullName evidence="2">tRNA (guanine(46)-N(7))-methyltransferase</fullName>
        <ecNumber evidence="2">2.1.1.33</ecNumber>
    </recommendedName>
</protein>
<evidence type="ECO:0000256" key="5">
    <source>
        <dbReference type="ARBA" id="ARBA00022691"/>
    </source>
</evidence>
<evidence type="ECO:0000256" key="2">
    <source>
        <dbReference type="ARBA" id="ARBA00011977"/>
    </source>
</evidence>
<sequence length="154" mass="18399">MEIRVQVTQYVEDRILALRKMHEGEYNNVAVLRSNCMKFTPNFFKKSQLSKMFFCFPDPHFKQRKHKMRIITPTLLDEYAYVLRSGGVVYTITDVEDLHKWMKQHLDQHPLFKRLDSEWESNDKCVHLMTHVTEEGKKVARNNGSKFIACYERI</sequence>
<evidence type="ECO:0000256" key="6">
    <source>
        <dbReference type="ARBA" id="ARBA00022694"/>
    </source>
</evidence>
<keyword evidence="6" id="KW-0819">tRNA processing</keyword>
<comment type="catalytic activity">
    <reaction evidence="1">
        <text>guanosine(46) in tRNA + S-adenosyl-L-methionine = N(7)-methylguanosine(46) in tRNA + S-adenosyl-L-homocysteine</text>
        <dbReference type="Rhea" id="RHEA:42708"/>
        <dbReference type="Rhea" id="RHEA-COMP:10188"/>
        <dbReference type="Rhea" id="RHEA-COMP:10189"/>
        <dbReference type="ChEBI" id="CHEBI:57856"/>
        <dbReference type="ChEBI" id="CHEBI:59789"/>
        <dbReference type="ChEBI" id="CHEBI:74269"/>
        <dbReference type="ChEBI" id="CHEBI:74480"/>
        <dbReference type="EC" id="2.1.1.33"/>
    </reaction>
</comment>
<name>A0A1E4TJX0_9ASCO</name>
<organism evidence="7 8">
    <name type="scientific">Tortispora caseinolytica NRRL Y-17796</name>
    <dbReference type="NCBI Taxonomy" id="767744"/>
    <lineage>
        <taxon>Eukaryota</taxon>
        <taxon>Fungi</taxon>
        <taxon>Dikarya</taxon>
        <taxon>Ascomycota</taxon>
        <taxon>Saccharomycotina</taxon>
        <taxon>Trigonopsidomycetes</taxon>
        <taxon>Trigonopsidales</taxon>
        <taxon>Trigonopsidaceae</taxon>
        <taxon>Tortispora</taxon>
    </lineage>
</organism>
<keyword evidence="8" id="KW-1185">Reference proteome</keyword>
<keyword evidence="5" id="KW-0949">S-adenosyl-L-methionine</keyword>
<evidence type="ECO:0000313" key="8">
    <source>
        <dbReference type="Proteomes" id="UP000095023"/>
    </source>
</evidence>
<dbReference type="AlphaFoldDB" id="A0A1E4TJX0"/>
<gene>
    <name evidence="7" type="ORF">CANCADRAFT_30330</name>
</gene>
<dbReference type="Proteomes" id="UP000095023">
    <property type="component" value="Unassembled WGS sequence"/>
</dbReference>
<dbReference type="Gene3D" id="3.40.50.150">
    <property type="entry name" value="Vaccinia Virus protein VP39"/>
    <property type="match status" value="1"/>
</dbReference>
<accession>A0A1E4TJX0</accession>
<evidence type="ECO:0000256" key="3">
    <source>
        <dbReference type="ARBA" id="ARBA00022603"/>
    </source>
</evidence>
<evidence type="ECO:0000256" key="1">
    <source>
        <dbReference type="ARBA" id="ARBA00000142"/>
    </source>
</evidence>
<dbReference type="GO" id="GO:0008176">
    <property type="term" value="F:tRNA (guanine(46)-N7)-methyltransferase activity"/>
    <property type="evidence" value="ECO:0007669"/>
    <property type="project" value="UniProtKB-EC"/>
</dbReference>
<dbReference type="Pfam" id="PF02390">
    <property type="entry name" value="Methyltransf_4"/>
    <property type="match status" value="1"/>
</dbReference>
<evidence type="ECO:0000256" key="4">
    <source>
        <dbReference type="ARBA" id="ARBA00022679"/>
    </source>
</evidence>
<dbReference type="InterPro" id="IPR029063">
    <property type="entry name" value="SAM-dependent_MTases_sf"/>
</dbReference>
<dbReference type="EC" id="2.1.1.33" evidence="2"/>
<dbReference type="NCBIfam" id="TIGR00091">
    <property type="entry name" value="tRNA (guanosine(46)-N7)-methyltransferase TrmB"/>
    <property type="match status" value="1"/>
</dbReference>
<keyword evidence="4" id="KW-0808">Transferase</keyword>
<evidence type="ECO:0000313" key="7">
    <source>
        <dbReference type="EMBL" id="ODV92060.1"/>
    </source>
</evidence>
<dbReference type="EMBL" id="KV453841">
    <property type="protein sequence ID" value="ODV92060.1"/>
    <property type="molecule type" value="Genomic_DNA"/>
</dbReference>
<dbReference type="PANTHER" id="PTHR23417">
    <property type="entry name" value="3-DEOXY-D-MANNO-OCTULOSONIC-ACID TRANSFERASE/TRNA GUANINE-N 7 - -METHYLTRANSFERASE"/>
    <property type="match status" value="1"/>
</dbReference>